<dbReference type="Proteomes" id="UP000828390">
    <property type="component" value="Unassembled WGS sequence"/>
</dbReference>
<dbReference type="Gene3D" id="2.60.120.200">
    <property type="match status" value="1"/>
</dbReference>
<dbReference type="CDD" id="cd00054">
    <property type="entry name" value="EGF_CA"/>
    <property type="match status" value="1"/>
</dbReference>
<dbReference type="InterPro" id="IPR001881">
    <property type="entry name" value="EGF-like_Ca-bd_dom"/>
</dbReference>
<dbReference type="Pfam" id="PF00090">
    <property type="entry name" value="TSP_1"/>
    <property type="match status" value="1"/>
</dbReference>
<keyword evidence="5" id="KW-1133">Transmembrane helix</keyword>
<protein>
    <recommendedName>
        <fullName evidence="6">EGF-like domain-containing protein</fullName>
    </recommendedName>
</protein>
<dbReference type="GO" id="GO:0005509">
    <property type="term" value="F:calcium ion binding"/>
    <property type="evidence" value="ECO:0007669"/>
    <property type="project" value="InterPro"/>
</dbReference>
<evidence type="ECO:0000256" key="3">
    <source>
        <dbReference type="PROSITE-ProRule" id="PRU00076"/>
    </source>
</evidence>
<dbReference type="InterPro" id="IPR000742">
    <property type="entry name" value="EGF"/>
</dbReference>
<keyword evidence="8" id="KW-1185">Reference proteome</keyword>
<feature type="disulfide bond" evidence="3">
    <location>
        <begin position="179"/>
        <end position="189"/>
    </location>
</feature>
<dbReference type="PROSITE" id="PS01186">
    <property type="entry name" value="EGF_2"/>
    <property type="match status" value="1"/>
</dbReference>
<dbReference type="InterPro" id="IPR000152">
    <property type="entry name" value="EGF-type_Asp/Asn_hydroxyl_site"/>
</dbReference>
<name>A0A9D4BWP5_DREPO</name>
<dbReference type="Gene3D" id="2.10.25.10">
    <property type="entry name" value="Laminin"/>
    <property type="match status" value="2"/>
</dbReference>
<dbReference type="SMART" id="SM00209">
    <property type="entry name" value="TSP1"/>
    <property type="match status" value="1"/>
</dbReference>
<dbReference type="GO" id="GO:0071944">
    <property type="term" value="C:cell periphery"/>
    <property type="evidence" value="ECO:0007669"/>
    <property type="project" value="TreeGrafter"/>
</dbReference>
<dbReference type="PROSITE" id="PS00010">
    <property type="entry name" value="ASX_HYDROXYL"/>
    <property type="match status" value="1"/>
</dbReference>
<evidence type="ECO:0000256" key="2">
    <source>
        <dbReference type="ARBA" id="ARBA00023157"/>
    </source>
</evidence>
<proteinExistence type="predicted"/>
<comment type="caution">
    <text evidence="3">Lacks conserved residue(s) required for the propagation of feature annotation.</text>
</comment>
<dbReference type="InterPro" id="IPR011641">
    <property type="entry name" value="Tyr-kin_ephrin_A/B_rcpt-like"/>
</dbReference>
<dbReference type="Gene3D" id="2.10.50.10">
    <property type="entry name" value="Tumor Necrosis Factor Receptor, subunit A, domain 2"/>
    <property type="match status" value="1"/>
</dbReference>
<dbReference type="SUPFAM" id="SSF49899">
    <property type="entry name" value="Concanavalin A-like lectins/glucanases"/>
    <property type="match status" value="1"/>
</dbReference>
<keyword evidence="5" id="KW-0472">Membrane</keyword>
<dbReference type="Pfam" id="PF07699">
    <property type="entry name" value="Ephrin_rec_like"/>
    <property type="match status" value="1"/>
</dbReference>
<feature type="disulfide bond" evidence="3">
    <location>
        <begin position="200"/>
        <end position="209"/>
    </location>
</feature>
<evidence type="ECO:0000256" key="1">
    <source>
        <dbReference type="ARBA" id="ARBA00022737"/>
    </source>
</evidence>
<evidence type="ECO:0000256" key="4">
    <source>
        <dbReference type="SAM" id="MobiDB-lite"/>
    </source>
</evidence>
<dbReference type="InterPro" id="IPR038877">
    <property type="entry name" value="THSD1"/>
</dbReference>
<dbReference type="SUPFAM" id="SSF82895">
    <property type="entry name" value="TSP-1 type 1 repeat"/>
    <property type="match status" value="1"/>
</dbReference>
<dbReference type="PROSITE" id="PS50092">
    <property type="entry name" value="TSP1"/>
    <property type="match status" value="1"/>
</dbReference>
<dbReference type="PROSITE" id="PS00022">
    <property type="entry name" value="EGF_1"/>
    <property type="match status" value="2"/>
</dbReference>
<feature type="region of interest" description="Disordered" evidence="4">
    <location>
        <begin position="658"/>
        <end position="690"/>
    </location>
</feature>
<keyword evidence="5" id="KW-0812">Transmembrane</keyword>
<sequence>MGTFNNDVNTSILTISLYARKDTYDLEDLTITIRDETSDVLVVLLGNSNTTIKIGNTSFLSKYNLSTKRWAHLLIELDCSSYSLNVYVDGEQGIHQTVPPCESIQSGTVHMATNSDTGITLTGLALYPRNLTLEEWTSLKSTCHLISADALLSMGDLVQKHMDGLALVTPTSCDPIDECKDSPCGIHTCKNEIGTFTCVCSGGWSGSRCDVAPNYCLNHYCKHGTCVPGSGIYSCNCTDFYSGSDCSIPPVNGGWSSWSEWSGCDVTCGGGTQTHKRRCVEPVPGPGGLDCMGSNEETQPCNNKKCPECTKLNRAFGTQVVCYDDLDSGDKRCNVSCLVGLTFPSGQEPYQNYSCGRSTGYEWIPFAQVTECMEYSPPAVLGFGTSVNLNVQVPTTDTTIVEQAFLKQLHTVPCVAENKCSVNASITNTNERRKRSPGSSILISFSVQVPELNDLDIAGFIQTGTVSSDLQRLREAYIAVNNSAMYIHNNSENIFSLTISGVHYNADLNSMYSLVVVFCYPGFSGADGMCVQCPRGTQEVNAVCRSCDVGTYQSFSGQTTCEPCPTGYTTATFMAISIEECNVLGTRRPELMTTSEPTANDKQENVVVITVVAISVSVGVVAIIIGVLCYKKNRKQSKTSRSRSFASMNIIYPKDAGSIEQPTMVPPKAEQANARFASSGSNYTPPPYSL</sequence>
<evidence type="ECO:0000313" key="8">
    <source>
        <dbReference type="Proteomes" id="UP000828390"/>
    </source>
</evidence>
<accession>A0A9D4BWP5</accession>
<feature type="transmembrane region" description="Helical" evidence="5">
    <location>
        <begin position="606"/>
        <end position="630"/>
    </location>
</feature>
<feature type="disulfide bond" evidence="3">
    <location>
        <begin position="216"/>
        <end position="226"/>
    </location>
</feature>
<evidence type="ECO:0000313" key="7">
    <source>
        <dbReference type="EMBL" id="KAH3709053.1"/>
    </source>
</evidence>
<keyword evidence="1" id="KW-0677">Repeat</keyword>
<reference evidence="7" key="2">
    <citation type="submission" date="2020-11" db="EMBL/GenBank/DDBJ databases">
        <authorList>
            <person name="McCartney M.A."/>
            <person name="Auch B."/>
            <person name="Kono T."/>
            <person name="Mallez S."/>
            <person name="Becker A."/>
            <person name="Gohl D.M."/>
            <person name="Silverstein K.A.T."/>
            <person name="Koren S."/>
            <person name="Bechman K.B."/>
            <person name="Herman A."/>
            <person name="Abrahante J.E."/>
            <person name="Garbe J."/>
        </authorList>
    </citation>
    <scope>NUCLEOTIDE SEQUENCE</scope>
    <source>
        <strain evidence="7">Duluth1</strain>
        <tissue evidence="7">Whole animal</tissue>
    </source>
</reference>
<dbReference type="PROSITE" id="PS50026">
    <property type="entry name" value="EGF_3"/>
    <property type="match status" value="2"/>
</dbReference>
<dbReference type="FunFam" id="2.20.100.10:FF:000001">
    <property type="entry name" value="semaphorin-5A isoform X1"/>
    <property type="match status" value="1"/>
</dbReference>
<dbReference type="SUPFAM" id="SSF57184">
    <property type="entry name" value="Growth factor receptor domain"/>
    <property type="match status" value="1"/>
</dbReference>
<comment type="caution">
    <text evidence="7">The sequence shown here is derived from an EMBL/GenBank/DDBJ whole genome shotgun (WGS) entry which is preliminary data.</text>
</comment>
<dbReference type="PANTHER" id="PTHR16311">
    <property type="entry name" value="THROMBOSPONDIN TYPE I DOMAIN-CONTAINING 1"/>
    <property type="match status" value="1"/>
</dbReference>
<dbReference type="SUPFAM" id="SSF57196">
    <property type="entry name" value="EGF/Laminin"/>
    <property type="match status" value="2"/>
</dbReference>
<feature type="domain" description="EGF-like" evidence="6">
    <location>
        <begin position="212"/>
        <end position="247"/>
    </location>
</feature>
<feature type="disulfide bond" evidence="3">
    <location>
        <begin position="237"/>
        <end position="246"/>
    </location>
</feature>
<feature type="domain" description="EGF-like" evidence="6">
    <location>
        <begin position="175"/>
        <end position="210"/>
    </location>
</feature>
<dbReference type="SMART" id="SM00179">
    <property type="entry name" value="EGF_CA"/>
    <property type="match status" value="2"/>
</dbReference>
<dbReference type="SMART" id="SM01411">
    <property type="entry name" value="Ephrin_rec_like"/>
    <property type="match status" value="1"/>
</dbReference>
<dbReference type="InterPro" id="IPR009030">
    <property type="entry name" value="Growth_fac_rcpt_cys_sf"/>
</dbReference>
<dbReference type="InterPro" id="IPR000884">
    <property type="entry name" value="TSP1_rpt"/>
</dbReference>
<dbReference type="Gene3D" id="2.20.100.10">
    <property type="entry name" value="Thrombospondin type-1 (TSP1) repeat"/>
    <property type="match status" value="1"/>
</dbReference>
<dbReference type="PRINTS" id="PR01705">
    <property type="entry name" value="TSP1REPEAT"/>
</dbReference>
<evidence type="ECO:0000259" key="6">
    <source>
        <dbReference type="PROSITE" id="PS50026"/>
    </source>
</evidence>
<keyword evidence="2 3" id="KW-1015">Disulfide bond</keyword>
<dbReference type="EMBL" id="JAIWYP010000014">
    <property type="protein sequence ID" value="KAH3709053.1"/>
    <property type="molecule type" value="Genomic_DNA"/>
</dbReference>
<reference evidence="7" key="1">
    <citation type="journal article" date="2019" name="bioRxiv">
        <title>The Genome of the Zebra Mussel, Dreissena polymorpha: A Resource for Invasive Species Research.</title>
        <authorList>
            <person name="McCartney M.A."/>
            <person name="Auch B."/>
            <person name="Kono T."/>
            <person name="Mallez S."/>
            <person name="Zhang Y."/>
            <person name="Obille A."/>
            <person name="Becker A."/>
            <person name="Abrahante J.E."/>
            <person name="Garbe J."/>
            <person name="Badalamenti J.P."/>
            <person name="Herman A."/>
            <person name="Mangelson H."/>
            <person name="Liachko I."/>
            <person name="Sullivan S."/>
            <person name="Sone E.D."/>
            <person name="Koren S."/>
            <person name="Silverstein K.A.T."/>
            <person name="Beckman K.B."/>
            <person name="Gohl D.M."/>
        </authorList>
    </citation>
    <scope>NUCLEOTIDE SEQUENCE</scope>
    <source>
        <strain evidence="7">Duluth1</strain>
        <tissue evidence="7">Whole animal</tissue>
    </source>
</reference>
<keyword evidence="3" id="KW-0245">EGF-like domain</keyword>
<dbReference type="SMART" id="SM00181">
    <property type="entry name" value="EGF"/>
    <property type="match status" value="2"/>
</dbReference>
<dbReference type="InterPro" id="IPR036383">
    <property type="entry name" value="TSP1_rpt_sf"/>
</dbReference>
<gene>
    <name evidence="7" type="ORF">DPMN_068513</name>
</gene>
<evidence type="ECO:0000256" key="5">
    <source>
        <dbReference type="SAM" id="Phobius"/>
    </source>
</evidence>
<dbReference type="PANTHER" id="PTHR16311:SF3">
    <property type="entry name" value="THROMBOSPONDIN TYPE-1 DOMAIN-CONTAINING PROTEIN 1"/>
    <property type="match status" value="1"/>
</dbReference>
<dbReference type="AlphaFoldDB" id="A0A9D4BWP5"/>
<organism evidence="7 8">
    <name type="scientific">Dreissena polymorpha</name>
    <name type="common">Zebra mussel</name>
    <name type="synonym">Mytilus polymorpha</name>
    <dbReference type="NCBI Taxonomy" id="45954"/>
    <lineage>
        <taxon>Eukaryota</taxon>
        <taxon>Metazoa</taxon>
        <taxon>Spiralia</taxon>
        <taxon>Lophotrochozoa</taxon>
        <taxon>Mollusca</taxon>
        <taxon>Bivalvia</taxon>
        <taxon>Autobranchia</taxon>
        <taxon>Heteroconchia</taxon>
        <taxon>Euheterodonta</taxon>
        <taxon>Imparidentia</taxon>
        <taxon>Neoheterodontei</taxon>
        <taxon>Myida</taxon>
        <taxon>Dreissenoidea</taxon>
        <taxon>Dreissenidae</taxon>
        <taxon>Dreissena</taxon>
    </lineage>
</organism>
<dbReference type="InterPro" id="IPR013320">
    <property type="entry name" value="ConA-like_dom_sf"/>
</dbReference>